<keyword evidence="4 12" id="KW-0328">Glycosyltransferase</keyword>
<dbReference type="GO" id="GO:0000139">
    <property type="term" value="C:Golgi membrane"/>
    <property type="evidence" value="ECO:0007669"/>
    <property type="project" value="UniProtKB-SubCell"/>
</dbReference>
<evidence type="ECO:0000256" key="1">
    <source>
        <dbReference type="ARBA" id="ARBA00004323"/>
    </source>
</evidence>
<dbReference type="GO" id="GO:0008417">
    <property type="term" value="F:fucosyltransferase activity"/>
    <property type="evidence" value="ECO:0007669"/>
    <property type="project" value="InterPro"/>
</dbReference>
<keyword evidence="5 12" id="KW-0808">Transferase</keyword>
<evidence type="ECO:0000259" key="14">
    <source>
        <dbReference type="Pfam" id="PF17039"/>
    </source>
</evidence>
<keyword evidence="10" id="KW-0472">Membrane</keyword>
<dbReference type="EC" id="2.4.1.-" evidence="12"/>
<evidence type="ECO:0000256" key="5">
    <source>
        <dbReference type="ARBA" id="ARBA00022679"/>
    </source>
</evidence>
<accession>A0AAN8Q196</accession>
<keyword evidence="8" id="KW-1133">Transmembrane helix</keyword>
<dbReference type="PANTHER" id="PTHR48438">
    <property type="entry name" value="ALPHA-(1,3)-FUCOSYLTRANSFERASE C-RELATED"/>
    <property type="match status" value="1"/>
</dbReference>
<evidence type="ECO:0000256" key="7">
    <source>
        <dbReference type="ARBA" id="ARBA00022968"/>
    </source>
</evidence>
<evidence type="ECO:0000313" key="16">
    <source>
        <dbReference type="Proteomes" id="UP001347796"/>
    </source>
</evidence>
<dbReference type="InterPro" id="IPR038577">
    <property type="entry name" value="GT10-like_C_sf"/>
</dbReference>
<evidence type="ECO:0000256" key="10">
    <source>
        <dbReference type="ARBA" id="ARBA00023136"/>
    </source>
</evidence>
<gene>
    <name evidence="15" type="ORF">SNE40_003830</name>
</gene>
<evidence type="ECO:0000259" key="13">
    <source>
        <dbReference type="Pfam" id="PF00852"/>
    </source>
</evidence>
<dbReference type="InterPro" id="IPR055270">
    <property type="entry name" value="Glyco_tran_10_C"/>
</dbReference>
<evidence type="ECO:0000256" key="9">
    <source>
        <dbReference type="ARBA" id="ARBA00023034"/>
    </source>
</evidence>
<dbReference type="SUPFAM" id="SSF53756">
    <property type="entry name" value="UDP-Glycosyltransferase/glycogen phosphorylase"/>
    <property type="match status" value="1"/>
</dbReference>
<dbReference type="EMBL" id="JAZGQO010000002">
    <property type="protein sequence ID" value="KAK6192349.1"/>
    <property type="molecule type" value="Genomic_DNA"/>
</dbReference>
<reference evidence="15 16" key="1">
    <citation type="submission" date="2024-01" db="EMBL/GenBank/DDBJ databases">
        <title>The genome of the rayed Mediterranean limpet Patella caerulea (Linnaeus, 1758).</title>
        <authorList>
            <person name="Anh-Thu Weber A."/>
            <person name="Halstead-Nussloch G."/>
        </authorList>
    </citation>
    <scope>NUCLEOTIDE SEQUENCE [LARGE SCALE GENOMIC DNA]</scope>
    <source>
        <strain evidence="15">AATW-2023a</strain>
        <tissue evidence="15">Whole specimen</tissue>
    </source>
</reference>
<dbReference type="AlphaFoldDB" id="A0AAN8Q196"/>
<dbReference type="FunFam" id="3.40.50.11660:FF:000004">
    <property type="entry name" value="Glycoprotein 3-alpha-L-fucosyltransferase A"/>
    <property type="match status" value="1"/>
</dbReference>
<organism evidence="15 16">
    <name type="scientific">Patella caerulea</name>
    <name type="common">Rayed Mediterranean limpet</name>
    <dbReference type="NCBI Taxonomy" id="87958"/>
    <lineage>
        <taxon>Eukaryota</taxon>
        <taxon>Metazoa</taxon>
        <taxon>Spiralia</taxon>
        <taxon>Lophotrochozoa</taxon>
        <taxon>Mollusca</taxon>
        <taxon>Gastropoda</taxon>
        <taxon>Patellogastropoda</taxon>
        <taxon>Patelloidea</taxon>
        <taxon>Patellidae</taxon>
        <taxon>Patella</taxon>
    </lineage>
</organism>
<comment type="pathway">
    <text evidence="2">Protein modification; protein glycosylation.</text>
</comment>
<protein>
    <recommendedName>
        <fullName evidence="12">Fucosyltransferase</fullName>
        <ecNumber evidence="12">2.4.1.-</ecNumber>
    </recommendedName>
</protein>
<dbReference type="InterPro" id="IPR031481">
    <property type="entry name" value="Glyco_tran_10_N"/>
</dbReference>
<dbReference type="Pfam" id="PF17039">
    <property type="entry name" value="Glyco_tran_10_N"/>
    <property type="match status" value="1"/>
</dbReference>
<evidence type="ECO:0000256" key="4">
    <source>
        <dbReference type="ARBA" id="ARBA00022676"/>
    </source>
</evidence>
<evidence type="ECO:0000256" key="6">
    <source>
        <dbReference type="ARBA" id="ARBA00022692"/>
    </source>
</evidence>
<dbReference type="Proteomes" id="UP001347796">
    <property type="component" value="Unassembled WGS sequence"/>
</dbReference>
<comment type="similarity">
    <text evidence="3 12">Belongs to the glycosyltransferase 10 family.</text>
</comment>
<evidence type="ECO:0000256" key="11">
    <source>
        <dbReference type="ARBA" id="ARBA00023180"/>
    </source>
</evidence>
<dbReference type="PROSITE" id="PS51257">
    <property type="entry name" value="PROKAR_LIPOPROTEIN"/>
    <property type="match status" value="1"/>
</dbReference>
<keyword evidence="6 12" id="KW-0812">Transmembrane</keyword>
<keyword evidence="7" id="KW-0735">Signal-anchor</keyword>
<dbReference type="PANTHER" id="PTHR48438:SF1">
    <property type="entry name" value="ALPHA-(1,3)-FUCOSYLTRANSFERASE C-RELATED"/>
    <property type="match status" value="1"/>
</dbReference>
<evidence type="ECO:0000313" key="15">
    <source>
        <dbReference type="EMBL" id="KAK6192349.1"/>
    </source>
</evidence>
<proteinExistence type="inferred from homology"/>
<feature type="domain" description="Fucosyltransferase C-terminal" evidence="13">
    <location>
        <begin position="249"/>
        <end position="423"/>
    </location>
</feature>
<evidence type="ECO:0000256" key="8">
    <source>
        <dbReference type="ARBA" id="ARBA00022989"/>
    </source>
</evidence>
<dbReference type="Pfam" id="PF00852">
    <property type="entry name" value="Glyco_transf_10"/>
    <property type="match status" value="1"/>
</dbReference>
<evidence type="ECO:0000256" key="2">
    <source>
        <dbReference type="ARBA" id="ARBA00004922"/>
    </source>
</evidence>
<keyword evidence="16" id="KW-1185">Reference proteome</keyword>
<keyword evidence="9 12" id="KW-0333">Golgi apparatus</keyword>
<dbReference type="GO" id="GO:0032580">
    <property type="term" value="C:Golgi cisterna membrane"/>
    <property type="evidence" value="ECO:0007669"/>
    <property type="project" value="UniProtKB-SubCell"/>
</dbReference>
<keyword evidence="11" id="KW-0325">Glycoprotein</keyword>
<feature type="domain" description="Fucosyltransferase N-terminal" evidence="14">
    <location>
        <begin position="126"/>
        <end position="227"/>
    </location>
</feature>
<name>A0AAN8Q196_PATCE</name>
<sequence length="450" mass="52568">MRIYLKKLVQVFLAISVGCILVLNFYKRDEWVTQGADVYPWGVNYQRHDGKHKLDFTGPKVHHHVQREMGRPDNISVIDEHSIFYKAPRNKGLIYPDPDRIQDRILNQLEFIPVNVKERGEDEPMKTIVVYNGFSGWDIRPGQQTFLEQKCPVNRCFLTPDRQKGLDADAILFSHSPSRPVFKRPLSQIWILFMLESPYHTPGLSAFKDIFNWTATYRHDSTIVAPYEKFSPFNESIQTKSQTKNYATGKTKQVAWFVSNCGARNGRRQYANELAKYIGVDIYGGCGTLKCPRYQAGKCFDMLNKDYKFYLAFENSNCRDYITEKFFVNGLQHDVIPIVMGASPADYKRAAPVHSYIHVDDFESAKDLAEYLHKLDKNDDLYNEYFQWKGTGSFINTYFWCRVCALLHDDQRKTSWFKDVDNWWRGPDVCIGQETWRQFNKRTHGNKKES</sequence>
<evidence type="ECO:0000256" key="12">
    <source>
        <dbReference type="RuleBase" id="RU003832"/>
    </source>
</evidence>
<comment type="subcellular location">
    <subcellularLocation>
        <location evidence="1">Golgi apparatus membrane</location>
        <topology evidence="1">Single-pass type II membrane protein</topology>
    </subcellularLocation>
    <subcellularLocation>
        <location evidence="12">Golgi apparatus</location>
        <location evidence="12">Golgi stack membrane</location>
        <topology evidence="12">Single-pass type II membrane protein</topology>
    </subcellularLocation>
</comment>
<evidence type="ECO:0000256" key="3">
    <source>
        <dbReference type="ARBA" id="ARBA00008919"/>
    </source>
</evidence>
<dbReference type="InterPro" id="IPR001503">
    <property type="entry name" value="Glyco_trans_10"/>
</dbReference>
<dbReference type="Gene3D" id="3.40.50.11660">
    <property type="entry name" value="Glycosyl transferase family 10, C-terminal domain"/>
    <property type="match status" value="1"/>
</dbReference>
<comment type="caution">
    <text evidence="15">The sequence shown here is derived from an EMBL/GenBank/DDBJ whole genome shotgun (WGS) entry which is preliminary data.</text>
</comment>